<dbReference type="Proteomes" id="UP000826212">
    <property type="component" value="Chromosome"/>
</dbReference>
<keyword evidence="2" id="KW-1185">Reference proteome</keyword>
<evidence type="ECO:0000313" key="1">
    <source>
        <dbReference type="EMBL" id="QZE13006.1"/>
    </source>
</evidence>
<organism evidence="1 2">
    <name type="scientific">Halosquirtibacter laminarini</name>
    <dbReference type="NCBI Taxonomy" id="3374600"/>
    <lineage>
        <taxon>Bacteria</taxon>
        <taxon>Pseudomonadati</taxon>
        <taxon>Bacteroidota</taxon>
        <taxon>Bacteroidia</taxon>
        <taxon>Marinilabiliales</taxon>
        <taxon>Prolixibacteraceae</taxon>
        <taxon>Halosquirtibacter</taxon>
    </lineage>
</organism>
<dbReference type="EMBL" id="CP081303">
    <property type="protein sequence ID" value="QZE13006.1"/>
    <property type="molecule type" value="Genomic_DNA"/>
</dbReference>
<proteinExistence type="predicted"/>
<sequence>MKNKIIYALLAVAAILSTSCNKEDFAETNTNPSIISKPDVNFLLTEALYRIGGRDSYTEWFYNNSQYFFPWCQTTVSGGGNNTDMNRMSSAGSVDYYRYVLPPLAEMRYQIDQRLDKTQANGYQYLRAITFPIQIYQVLKMTDVTGAVSYSEAGLAKYTTPPLLTPKYDLQQDLLNLFDKQLAETVKTLTNDVVINGQTVQQTSVGSQDFVYNSKWDKWAKFANGLRLKIAARLLHQNREKAFEIAESVANSSIGSMDALSDDFVYYPSSKEYHMNNNVDFGNGGKNLIDFLVANKDPRVRFYFHKNSFNSKVIQAFFDQGKDVPPYILANVDYDEDAEGNKTFRGWKGEGEPWVRYYGAPVKPDASLDPELNKIYFNSVNFQLKSSTGATKGYSPLSGYSYKIVKPNRDYNYPDAPDAPLKQMKEDKPYAWTLMSSAEANLYLAEFKLLGANIPGSAQDYLTRAITISVESADYIAGHNGMPYYSEPYDSYVDRAGKEVSESTVALKTGEIDNLLLQPAYELTGDKDSDLEKVYIQMYIHFLSAPNELYVTCRRAGIPKAGSTILPAEDMSITTGPLPFPRRFTINTPTKDNLNYANQLSAIQAQNFTSGQNEPTVLNSERLWYDIGAPAFNAGPNY</sequence>
<name>A0AC61NI28_9BACT</name>
<accession>A0AC61NI28</accession>
<gene>
    <name evidence="1" type="ORF">K4L44_10440</name>
</gene>
<evidence type="ECO:0000313" key="2">
    <source>
        <dbReference type="Proteomes" id="UP000826212"/>
    </source>
</evidence>
<reference evidence="1" key="1">
    <citation type="submission" date="2021-08" db="EMBL/GenBank/DDBJ databases">
        <title>Novel anaerobic bacterium isolated from sea squirt in East Sea, Republic of Korea.</title>
        <authorList>
            <person name="Nguyen T.H."/>
            <person name="Li Z."/>
            <person name="Lee Y.-J."/>
            <person name="Ko J."/>
            <person name="Kim S.-G."/>
        </authorList>
    </citation>
    <scope>NUCLEOTIDE SEQUENCE</scope>
    <source>
        <strain evidence="1">KCTC 25031</strain>
    </source>
</reference>
<protein>
    <submittedName>
        <fullName evidence="1">SusD/RagB family nutrient-binding outer membrane lipoprotein</fullName>
    </submittedName>
</protein>
<keyword evidence="1" id="KW-0449">Lipoprotein</keyword>